<dbReference type="GO" id="GO:0003677">
    <property type="term" value="F:DNA binding"/>
    <property type="evidence" value="ECO:0007669"/>
    <property type="project" value="InterPro"/>
</dbReference>
<keyword evidence="9" id="KW-1185">Reference proteome</keyword>
<reference evidence="8 9" key="1">
    <citation type="submission" date="2021-05" db="EMBL/GenBank/DDBJ databases">
        <title>A Polyphasic approach of four new species of the genus Ohtaekwangia: Ohtaekwangia histidinii sp. nov., Ohtaekwangia cretensis sp. nov., Ohtaekwangia indiensis sp. nov., Ohtaekwangia reichenbachii sp. nov. from diverse environment.</title>
        <authorList>
            <person name="Octaviana S."/>
        </authorList>
    </citation>
    <scope>NUCLEOTIDE SEQUENCE [LARGE SCALE GENOMIC DNA]</scope>
    <source>
        <strain evidence="8 9">PWU37</strain>
    </source>
</reference>
<proteinExistence type="inferred from homology"/>
<dbReference type="InterPro" id="IPR007627">
    <property type="entry name" value="RNA_pol_sigma70_r2"/>
</dbReference>
<dbReference type="InterPro" id="IPR014284">
    <property type="entry name" value="RNA_pol_sigma-70_dom"/>
</dbReference>
<evidence type="ECO:0000259" key="7">
    <source>
        <dbReference type="Pfam" id="PF08281"/>
    </source>
</evidence>
<comment type="similarity">
    <text evidence="1">Belongs to the sigma-70 factor family. ECF subfamily.</text>
</comment>
<dbReference type="NCBIfam" id="TIGR02937">
    <property type="entry name" value="sigma70-ECF"/>
    <property type="match status" value="1"/>
</dbReference>
<dbReference type="Pfam" id="PF04542">
    <property type="entry name" value="Sigma70_r2"/>
    <property type="match status" value="1"/>
</dbReference>
<name>A0AAP2GGM0_9BACT</name>
<organism evidence="8 9">
    <name type="scientific">Dawidia soli</name>
    <dbReference type="NCBI Taxonomy" id="2782352"/>
    <lineage>
        <taxon>Bacteria</taxon>
        <taxon>Pseudomonadati</taxon>
        <taxon>Bacteroidota</taxon>
        <taxon>Cytophagia</taxon>
        <taxon>Cytophagales</taxon>
        <taxon>Chryseotaleaceae</taxon>
        <taxon>Dawidia</taxon>
    </lineage>
</organism>
<dbReference type="RefSeq" id="WP_254089511.1">
    <property type="nucleotide sequence ID" value="NZ_JAHESC010000007.1"/>
</dbReference>
<dbReference type="EMBL" id="JAHESC010000007">
    <property type="protein sequence ID" value="MBT1686271.1"/>
    <property type="molecule type" value="Genomic_DNA"/>
</dbReference>
<dbReference type="SUPFAM" id="SSF88946">
    <property type="entry name" value="Sigma2 domain of RNA polymerase sigma factors"/>
    <property type="match status" value="1"/>
</dbReference>
<keyword evidence="2" id="KW-0805">Transcription regulation</keyword>
<dbReference type="Gene3D" id="1.10.1740.10">
    <property type="match status" value="1"/>
</dbReference>
<keyword evidence="3" id="KW-0731">Sigma factor</keyword>
<dbReference type="Gene3D" id="1.10.10.10">
    <property type="entry name" value="Winged helix-like DNA-binding domain superfamily/Winged helix DNA-binding domain"/>
    <property type="match status" value="1"/>
</dbReference>
<protein>
    <recommendedName>
        <fullName evidence="5">RNA polymerase sigma factor SigZ</fullName>
    </recommendedName>
</protein>
<evidence type="ECO:0000256" key="4">
    <source>
        <dbReference type="ARBA" id="ARBA00023163"/>
    </source>
</evidence>
<dbReference type="InterPro" id="IPR013325">
    <property type="entry name" value="RNA_pol_sigma_r2"/>
</dbReference>
<dbReference type="GO" id="GO:0016987">
    <property type="term" value="F:sigma factor activity"/>
    <property type="evidence" value="ECO:0007669"/>
    <property type="project" value="UniProtKB-KW"/>
</dbReference>
<dbReference type="CDD" id="cd06171">
    <property type="entry name" value="Sigma70_r4"/>
    <property type="match status" value="1"/>
</dbReference>
<evidence type="ECO:0000313" key="8">
    <source>
        <dbReference type="EMBL" id="MBT1686271.1"/>
    </source>
</evidence>
<keyword evidence="4" id="KW-0804">Transcription</keyword>
<dbReference type="SUPFAM" id="SSF88659">
    <property type="entry name" value="Sigma3 and sigma4 domains of RNA polymerase sigma factors"/>
    <property type="match status" value="1"/>
</dbReference>
<dbReference type="InterPro" id="IPR014304">
    <property type="entry name" value="RNA_pol_sigma-Z"/>
</dbReference>
<evidence type="ECO:0000256" key="3">
    <source>
        <dbReference type="ARBA" id="ARBA00023082"/>
    </source>
</evidence>
<dbReference type="InterPro" id="IPR013324">
    <property type="entry name" value="RNA_pol_sigma_r3/r4-like"/>
</dbReference>
<dbReference type="InterPro" id="IPR039425">
    <property type="entry name" value="RNA_pol_sigma-70-like"/>
</dbReference>
<evidence type="ECO:0000313" key="9">
    <source>
        <dbReference type="Proteomes" id="UP001319180"/>
    </source>
</evidence>
<dbReference type="PANTHER" id="PTHR43133:SF62">
    <property type="entry name" value="RNA POLYMERASE SIGMA FACTOR SIGZ"/>
    <property type="match status" value="1"/>
</dbReference>
<sequence>MDSAVGINLSFFQEELKGFVYRRVKDRALTEDIVHDVFIKVQTRIGQLHEQQKLTSWIYQITQNTIVDHFRKESRSLHADDLDWENDVPNFNECVTRCLQDMMGTLPDKYREAIQLADVDNLPQLALAKRLGISYSGAKSRVQRARQMLKEKMDETLIVKTDSYGNVIVCEDRGSCCR</sequence>
<dbReference type="GO" id="GO:0006352">
    <property type="term" value="P:DNA-templated transcription initiation"/>
    <property type="evidence" value="ECO:0007669"/>
    <property type="project" value="InterPro"/>
</dbReference>
<accession>A0AAP2GGM0</accession>
<gene>
    <name evidence="8" type="primary">sigZ</name>
    <name evidence="8" type="ORF">KK078_06870</name>
</gene>
<evidence type="ECO:0000256" key="5">
    <source>
        <dbReference type="NCBIfam" id="TIGR02959"/>
    </source>
</evidence>
<evidence type="ECO:0000259" key="6">
    <source>
        <dbReference type="Pfam" id="PF04542"/>
    </source>
</evidence>
<dbReference type="PANTHER" id="PTHR43133">
    <property type="entry name" value="RNA POLYMERASE ECF-TYPE SIGMA FACTO"/>
    <property type="match status" value="1"/>
</dbReference>
<feature type="domain" description="RNA polymerase sigma factor 70 region 4 type 2" evidence="7">
    <location>
        <begin position="97"/>
        <end position="149"/>
    </location>
</feature>
<feature type="domain" description="RNA polymerase sigma-70 region 2" evidence="6">
    <location>
        <begin position="14"/>
        <end position="75"/>
    </location>
</feature>
<dbReference type="NCBIfam" id="TIGR02959">
    <property type="entry name" value="SigZ"/>
    <property type="match status" value="1"/>
</dbReference>
<dbReference type="InterPro" id="IPR013249">
    <property type="entry name" value="RNA_pol_sigma70_r4_t2"/>
</dbReference>
<evidence type="ECO:0000256" key="1">
    <source>
        <dbReference type="ARBA" id="ARBA00010641"/>
    </source>
</evidence>
<dbReference type="Proteomes" id="UP001319180">
    <property type="component" value="Unassembled WGS sequence"/>
</dbReference>
<dbReference type="Pfam" id="PF08281">
    <property type="entry name" value="Sigma70_r4_2"/>
    <property type="match status" value="1"/>
</dbReference>
<comment type="caution">
    <text evidence="8">The sequence shown here is derived from an EMBL/GenBank/DDBJ whole genome shotgun (WGS) entry which is preliminary data.</text>
</comment>
<evidence type="ECO:0000256" key="2">
    <source>
        <dbReference type="ARBA" id="ARBA00023015"/>
    </source>
</evidence>
<dbReference type="InterPro" id="IPR036388">
    <property type="entry name" value="WH-like_DNA-bd_sf"/>
</dbReference>
<dbReference type="AlphaFoldDB" id="A0AAP2GGM0"/>